<evidence type="ECO:0000256" key="4">
    <source>
        <dbReference type="ARBA" id="ARBA00022475"/>
    </source>
</evidence>
<gene>
    <name evidence="21" type="ORF">OH136_09680</name>
</gene>
<keyword evidence="6 18" id="KW-0285">Flavoprotein</keyword>
<evidence type="ECO:0000256" key="1">
    <source>
        <dbReference type="ARBA" id="ARBA00008282"/>
    </source>
</evidence>
<evidence type="ECO:0000256" key="14">
    <source>
        <dbReference type="ARBA" id="ARBA00023288"/>
    </source>
</evidence>
<evidence type="ECO:0000256" key="8">
    <source>
        <dbReference type="ARBA" id="ARBA00022723"/>
    </source>
</evidence>
<organism evidence="21 22">
    <name type="scientific">Halocynthiibacter halioticoli</name>
    <dbReference type="NCBI Taxonomy" id="2986804"/>
    <lineage>
        <taxon>Bacteria</taxon>
        <taxon>Pseudomonadati</taxon>
        <taxon>Pseudomonadota</taxon>
        <taxon>Alphaproteobacteria</taxon>
        <taxon>Rhodobacterales</taxon>
        <taxon>Paracoccaceae</taxon>
        <taxon>Halocynthiibacter</taxon>
    </lineage>
</organism>
<evidence type="ECO:0000313" key="22">
    <source>
        <dbReference type="Proteomes" id="UP001208041"/>
    </source>
</evidence>
<evidence type="ECO:0000256" key="6">
    <source>
        <dbReference type="ARBA" id="ARBA00022630"/>
    </source>
</evidence>
<dbReference type="InterPro" id="IPR003374">
    <property type="entry name" value="ApbE-like_sf"/>
</dbReference>
<feature type="signal peptide" evidence="20">
    <location>
        <begin position="1"/>
        <end position="20"/>
    </location>
</feature>
<keyword evidence="13" id="KW-0564">Palmitate</keyword>
<evidence type="ECO:0000256" key="9">
    <source>
        <dbReference type="ARBA" id="ARBA00022729"/>
    </source>
</evidence>
<keyword evidence="22" id="KW-1185">Reference proteome</keyword>
<dbReference type="Pfam" id="PF02424">
    <property type="entry name" value="ApbE"/>
    <property type="match status" value="1"/>
</dbReference>
<evidence type="ECO:0000256" key="2">
    <source>
        <dbReference type="ARBA" id="ARBA00011955"/>
    </source>
</evidence>
<keyword evidence="12" id="KW-0472">Membrane</keyword>
<dbReference type="PANTHER" id="PTHR30040:SF2">
    <property type="entry name" value="FAD:PROTEIN FMN TRANSFERASE"/>
    <property type="match status" value="1"/>
</dbReference>
<evidence type="ECO:0000256" key="10">
    <source>
        <dbReference type="ARBA" id="ARBA00022827"/>
    </source>
</evidence>
<evidence type="ECO:0000256" key="17">
    <source>
        <dbReference type="ARBA" id="ARBA00060485"/>
    </source>
</evidence>
<protein>
    <recommendedName>
        <fullName evidence="3 18">FAD:protein FMN transferase</fullName>
        <ecNumber evidence="2 18">2.7.1.180</ecNumber>
    </recommendedName>
    <alternativeName>
        <fullName evidence="15 18">Flavin transferase</fullName>
    </alternativeName>
</protein>
<keyword evidence="10 18" id="KW-0274">FAD</keyword>
<comment type="subcellular location">
    <subcellularLocation>
        <location evidence="17">Cell inner membrane</location>
        <topology evidence="17">Lipid-anchor</topology>
        <orientation evidence="17">Periplasmic side</orientation>
    </subcellularLocation>
</comment>
<keyword evidence="4" id="KW-1003">Cell membrane</keyword>
<feature type="chain" id="PRO_5042137596" description="FAD:protein FMN transferase" evidence="20">
    <location>
        <begin position="21"/>
        <end position="341"/>
    </location>
</feature>
<feature type="binding site" evidence="19">
    <location>
        <position position="177"/>
    </location>
    <ligand>
        <name>Mg(2+)</name>
        <dbReference type="ChEBI" id="CHEBI:18420"/>
    </ligand>
</feature>
<keyword evidence="7 18" id="KW-0808">Transferase</keyword>
<proteinExistence type="inferred from homology"/>
<evidence type="ECO:0000256" key="20">
    <source>
        <dbReference type="SAM" id="SignalP"/>
    </source>
</evidence>
<dbReference type="GO" id="GO:0005886">
    <property type="term" value="C:plasma membrane"/>
    <property type="evidence" value="ECO:0007669"/>
    <property type="project" value="UniProtKB-SubCell"/>
</dbReference>
<keyword evidence="8 18" id="KW-0479">Metal-binding</keyword>
<keyword evidence="5" id="KW-0997">Cell inner membrane</keyword>
<comment type="cofactor">
    <cofactor evidence="19">
        <name>Mg(2+)</name>
        <dbReference type="ChEBI" id="CHEBI:18420"/>
    </cofactor>
    <cofactor evidence="19">
        <name>Mn(2+)</name>
        <dbReference type="ChEBI" id="CHEBI:29035"/>
    </cofactor>
    <text evidence="19">Magnesium. Can also use manganese.</text>
</comment>
<dbReference type="InterPro" id="IPR024932">
    <property type="entry name" value="ApbE"/>
</dbReference>
<dbReference type="FunFam" id="3.10.520.10:FF:000001">
    <property type="entry name" value="FAD:protein FMN transferase"/>
    <property type="match status" value="1"/>
</dbReference>
<dbReference type="SUPFAM" id="SSF143631">
    <property type="entry name" value="ApbE-like"/>
    <property type="match status" value="1"/>
</dbReference>
<feature type="binding site" evidence="19">
    <location>
        <position position="295"/>
    </location>
    <ligand>
        <name>Mg(2+)</name>
        <dbReference type="ChEBI" id="CHEBI:18420"/>
    </ligand>
</feature>
<evidence type="ECO:0000313" key="21">
    <source>
        <dbReference type="EMBL" id="MCV6824824.1"/>
    </source>
</evidence>
<dbReference type="EC" id="2.7.1.180" evidence="2 18"/>
<dbReference type="RefSeq" id="WP_263953675.1">
    <property type="nucleotide sequence ID" value="NZ_JAOYFC010000002.1"/>
</dbReference>
<evidence type="ECO:0000256" key="15">
    <source>
        <dbReference type="ARBA" id="ARBA00031306"/>
    </source>
</evidence>
<evidence type="ECO:0000256" key="16">
    <source>
        <dbReference type="ARBA" id="ARBA00048540"/>
    </source>
</evidence>
<reference evidence="21" key="1">
    <citation type="submission" date="2022-10" db="EMBL/GenBank/DDBJ databases">
        <authorList>
            <person name="Yue Y."/>
        </authorList>
    </citation>
    <scope>NUCLEOTIDE SEQUENCE</scope>
    <source>
        <strain evidence="21">Z654</strain>
    </source>
</reference>
<accession>A0AAE3J002</accession>
<evidence type="ECO:0000256" key="12">
    <source>
        <dbReference type="ARBA" id="ARBA00023136"/>
    </source>
</evidence>
<dbReference type="Gene3D" id="3.10.520.10">
    <property type="entry name" value="ApbE-like domains"/>
    <property type="match status" value="1"/>
</dbReference>
<evidence type="ECO:0000256" key="7">
    <source>
        <dbReference type="ARBA" id="ARBA00022679"/>
    </source>
</evidence>
<keyword evidence="9 20" id="KW-0732">Signal</keyword>
<evidence type="ECO:0000256" key="3">
    <source>
        <dbReference type="ARBA" id="ARBA00016337"/>
    </source>
</evidence>
<evidence type="ECO:0000256" key="11">
    <source>
        <dbReference type="ARBA" id="ARBA00022842"/>
    </source>
</evidence>
<dbReference type="GO" id="GO:0016740">
    <property type="term" value="F:transferase activity"/>
    <property type="evidence" value="ECO:0007669"/>
    <property type="project" value="UniProtKB-UniRule"/>
</dbReference>
<comment type="catalytic activity">
    <reaction evidence="16 18">
        <text>L-threonyl-[protein] + FAD = FMN-L-threonyl-[protein] + AMP + H(+)</text>
        <dbReference type="Rhea" id="RHEA:36847"/>
        <dbReference type="Rhea" id="RHEA-COMP:11060"/>
        <dbReference type="Rhea" id="RHEA-COMP:11061"/>
        <dbReference type="ChEBI" id="CHEBI:15378"/>
        <dbReference type="ChEBI" id="CHEBI:30013"/>
        <dbReference type="ChEBI" id="CHEBI:57692"/>
        <dbReference type="ChEBI" id="CHEBI:74257"/>
        <dbReference type="ChEBI" id="CHEBI:456215"/>
        <dbReference type="EC" id="2.7.1.180"/>
    </reaction>
</comment>
<comment type="caution">
    <text evidence="21">The sequence shown here is derived from an EMBL/GenBank/DDBJ whole genome shotgun (WGS) entry which is preliminary data.</text>
</comment>
<evidence type="ECO:0000256" key="18">
    <source>
        <dbReference type="PIRNR" id="PIRNR006268"/>
    </source>
</evidence>
<dbReference type="EMBL" id="JAOYFC010000002">
    <property type="protein sequence ID" value="MCV6824824.1"/>
    <property type="molecule type" value="Genomic_DNA"/>
</dbReference>
<sequence length="341" mass="35994">MTNSFTITRRAVFLAPLALAACKYAARVFELTGHTMGTTYTVVAVDRDRALSEGDVLSAIRNSLAQVNAEMSNWDASSEISNFNTARSTGSFAVSPALAKVVATAQDIKAATGGKFDLTVGPLIDLWGFGANGPSANMPSERAIADAMTTNGVGGDLLVNGNALSKSAAETEIYVSALGKGHGVDRVADSLRKLGLKDFMVEIGGDLVTSGLNAESKPWQIGIEKPTLIERAAQKVIGASNYGVATSGDYRNYFERDGVRYSHILDAQTGMPVTHATASATVFAENAMLADAWSTAMLVLGRERGLEVAEEFDLAVYFLDRAKDGSGFTPIASPRFEAMSA</sequence>
<dbReference type="PANTHER" id="PTHR30040">
    <property type="entry name" value="THIAMINE BIOSYNTHESIS LIPOPROTEIN APBE"/>
    <property type="match status" value="1"/>
</dbReference>
<comment type="similarity">
    <text evidence="1 18">Belongs to the ApbE family.</text>
</comment>
<dbReference type="AlphaFoldDB" id="A0AAE3J002"/>
<feature type="binding site" evidence="19">
    <location>
        <position position="291"/>
    </location>
    <ligand>
        <name>Mg(2+)</name>
        <dbReference type="ChEBI" id="CHEBI:18420"/>
    </ligand>
</feature>
<dbReference type="PIRSF" id="PIRSF006268">
    <property type="entry name" value="ApbE"/>
    <property type="match status" value="1"/>
</dbReference>
<dbReference type="Proteomes" id="UP001208041">
    <property type="component" value="Unassembled WGS sequence"/>
</dbReference>
<keyword evidence="14" id="KW-0449">Lipoprotein</keyword>
<name>A0AAE3J002_9RHOB</name>
<evidence type="ECO:0000256" key="13">
    <source>
        <dbReference type="ARBA" id="ARBA00023139"/>
    </source>
</evidence>
<evidence type="ECO:0000256" key="19">
    <source>
        <dbReference type="PIRSR" id="PIRSR006268-2"/>
    </source>
</evidence>
<evidence type="ECO:0000256" key="5">
    <source>
        <dbReference type="ARBA" id="ARBA00022519"/>
    </source>
</evidence>
<dbReference type="GO" id="GO:0046872">
    <property type="term" value="F:metal ion binding"/>
    <property type="evidence" value="ECO:0007669"/>
    <property type="project" value="UniProtKB-UniRule"/>
</dbReference>
<keyword evidence="11 18" id="KW-0460">Magnesium</keyword>